<proteinExistence type="predicted"/>
<evidence type="ECO:0000313" key="1">
    <source>
        <dbReference type="EMBL" id="GII00338.1"/>
    </source>
</evidence>
<gene>
    <name evidence="1" type="ORF">Pta02_23460</name>
</gene>
<reference evidence="1" key="1">
    <citation type="submission" date="2021-01" db="EMBL/GenBank/DDBJ databases">
        <title>Whole genome shotgun sequence of Planobispora takensis NBRC 109077.</title>
        <authorList>
            <person name="Komaki H."/>
            <person name="Tamura T."/>
        </authorList>
    </citation>
    <scope>NUCLEOTIDE SEQUENCE</scope>
    <source>
        <strain evidence="1">NBRC 109077</strain>
    </source>
</reference>
<keyword evidence="2" id="KW-1185">Reference proteome</keyword>
<dbReference type="Proteomes" id="UP000634476">
    <property type="component" value="Unassembled WGS sequence"/>
</dbReference>
<dbReference type="InterPro" id="IPR019587">
    <property type="entry name" value="Polyketide_cyclase/dehydratase"/>
</dbReference>
<dbReference type="Pfam" id="PF10604">
    <property type="entry name" value="Polyketide_cyc2"/>
    <property type="match status" value="1"/>
</dbReference>
<dbReference type="InterPro" id="IPR023393">
    <property type="entry name" value="START-like_dom_sf"/>
</dbReference>
<dbReference type="RefSeq" id="WP_203874738.1">
    <property type="nucleotide sequence ID" value="NZ_BOOK01000014.1"/>
</dbReference>
<comment type="caution">
    <text evidence="1">The sequence shown here is derived from an EMBL/GenBank/DDBJ whole genome shotgun (WGS) entry which is preliminary data.</text>
</comment>
<dbReference type="EMBL" id="BOOK01000014">
    <property type="protein sequence ID" value="GII00338.1"/>
    <property type="molecule type" value="Genomic_DNA"/>
</dbReference>
<evidence type="ECO:0008006" key="3">
    <source>
        <dbReference type="Google" id="ProtNLM"/>
    </source>
</evidence>
<dbReference type="Gene3D" id="3.30.530.20">
    <property type="match status" value="1"/>
</dbReference>
<dbReference type="AlphaFoldDB" id="A0A8J3WTG2"/>
<organism evidence="1 2">
    <name type="scientific">Planobispora takensis</name>
    <dbReference type="NCBI Taxonomy" id="1367882"/>
    <lineage>
        <taxon>Bacteria</taxon>
        <taxon>Bacillati</taxon>
        <taxon>Actinomycetota</taxon>
        <taxon>Actinomycetes</taxon>
        <taxon>Streptosporangiales</taxon>
        <taxon>Streptosporangiaceae</taxon>
        <taxon>Planobispora</taxon>
    </lineage>
</organism>
<protein>
    <recommendedName>
        <fullName evidence="3">SRPBCC family protein</fullName>
    </recommendedName>
</protein>
<accession>A0A8J3WTG2</accession>
<dbReference type="SUPFAM" id="SSF55961">
    <property type="entry name" value="Bet v1-like"/>
    <property type="match status" value="1"/>
</dbReference>
<evidence type="ECO:0000313" key="2">
    <source>
        <dbReference type="Proteomes" id="UP000634476"/>
    </source>
</evidence>
<sequence length="160" mass="17131">MRLTGTITVPLPPEEAFRLFTARGEEDWVDGWHPRFPVPVEDDTEPGTVFETRADGETTVWVVLGRLRGRSISYARVTPGSRAGTVAVVLEPAGEPGRHSRVTVTYDLTPLSDTAARELGEFADGYPAFLASWQSAIETWLSGPAHAGGGPGETNSPPGS</sequence>
<name>A0A8J3WTG2_9ACTN</name>